<keyword evidence="2" id="KW-1185">Reference proteome</keyword>
<accession>A0A9W6XD15</accession>
<sequence>MEEPAVTNDLDESHAYAAEDILDNAGDAFRLTVGLRRIRGGDDQTSAEHREDGRPELARETGVSIGVDCLGKAVLSEYAVEKQRSCTLTINGVWHSREVSNLAQSVTKTTTPVLPAASGGRPNTKSILMDFQHPEGTGNLASGAAACGAGLTRWHVSHMRT</sequence>
<dbReference type="EMBL" id="BSXT01000911">
    <property type="protein sequence ID" value="GMF36120.1"/>
    <property type="molecule type" value="Genomic_DNA"/>
</dbReference>
<dbReference type="Proteomes" id="UP001165121">
    <property type="component" value="Unassembled WGS sequence"/>
</dbReference>
<reference evidence="1" key="1">
    <citation type="submission" date="2023-04" db="EMBL/GenBank/DDBJ databases">
        <title>Phytophthora fragariaefolia NBRC 109709.</title>
        <authorList>
            <person name="Ichikawa N."/>
            <person name="Sato H."/>
            <person name="Tonouchi N."/>
        </authorList>
    </citation>
    <scope>NUCLEOTIDE SEQUENCE</scope>
    <source>
        <strain evidence="1">NBRC 109709</strain>
    </source>
</reference>
<evidence type="ECO:0000313" key="2">
    <source>
        <dbReference type="Proteomes" id="UP001165121"/>
    </source>
</evidence>
<name>A0A9W6XD15_9STRA</name>
<comment type="caution">
    <text evidence="1">The sequence shown here is derived from an EMBL/GenBank/DDBJ whole genome shotgun (WGS) entry which is preliminary data.</text>
</comment>
<proteinExistence type="predicted"/>
<evidence type="ECO:0000313" key="1">
    <source>
        <dbReference type="EMBL" id="GMF36120.1"/>
    </source>
</evidence>
<protein>
    <submittedName>
        <fullName evidence="1">Unnamed protein product</fullName>
    </submittedName>
</protein>
<organism evidence="1 2">
    <name type="scientific">Phytophthora fragariaefolia</name>
    <dbReference type="NCBI Taxonomy" id="1490495"/>
    <lineage>
        <taxon>Eukaryota</taxon>
        <taxon>Sar</taxon>
        <taxon>Stramenopiles</taxon>
        <taxon>Oomycota</taxon>
        <taxon>Peronosporomycetes</taxon>
        <taxon>Peronosporales</taxon>
        <taxon>Peronosporaceae</taxon>
        <taxon>Phytophthora</taxon>
    </lineage>
</organism>
<dbReference type="AlphaFoldDB" id="A0A9W6XD15"/>
<gene>
    <name evidence="1" type="ORF">Pfra01_000976700</name>
</gene>